<evidence type="ECO:0000313" key="2">
    <source>
        <dbReference type="EMBL" id="RUS67662.1"/>
    </source>
</evidence>
<keyword evidence="1" id="KW-0812">Transmembrane</keyword>
<comment type="caution">
    <text evidence="2">The sequence shown here is derived from an EMBL/GenBank/DDBJ whole genome shotgun (WGS) entry which is preliminary data.</text>
</comment>
<keyword evidence="1" id="KW-0472">Membrane</keyword>
<reference evidence="2 3" key="1">
    <citation type="submission" date="2018-01" db="EMBL/GenBank/DDBJ databases">
        <title>Saezia sanguinis gen. nov., sp. nov., in the order Burkholderiales isolated from human blood.</title>
        <authorList>
            <person name="Medina-Pascual M.J."/>
            <person name="Valdezate S."/>
            <person name="Monzon S."/>
            <person name="Cuesta I."/>
            <person name="Carrasco G."/>
            <person name="Villalon P."/>
            <person name="Saez-Nieto J.A."/>
        </authorList>
    </citation>
    <scope>NUCLEOTIDE SEQUENCE [LARGE SCALE GENOMIC DNA]</scope>
    <source>
        <strain evidence="2 3">CNM695-12</strain>
    </source>
</reference>
<dbReference type="EMBL" id="PQSP01000001">
    <property type="protein sequence ID" value="RUS67662.1"/>
    <property type="molecule type" value="Genomic_DNA"/>
</dbReference>
<dbReference type="AlphaFoldDB" id="A0A433SG15"/>
<keyword evidence="1" id="KW-1133">Transmembrane helix</keyword>
<gene>
    <name evidence="2" type="ORF">CUZ56_00137</name>
</gene>
<evidence type="ECO:0000313" key="3">
    <source>
        <dbReference type="Proteomes" id="UP000286947"/>
    </source>
</evidence>
<feature type="transmembrane region" description="Helical" evidence="1">
    <location>
        <begin position="12"/>
        <end position="32"/>
    </location>
</feature>
<proteinExistence type="predicted"/>
<feature type="transmembrane region" description="Helical" evidence="1">
    <location>
        <begin position="182"/>
        <end position="203"/>
    </location>
</feature>
<dbReference type="Proteomes" id="UP000286947">
    <property type="component" value="Unassembled WGS sequence"/>
</dbReference>
<sequence>MKKQEWVMLGKTMALVMVAVACILGLSFWLILHADMSFEQTLNLILVSLIALMFPVLQYAQARWQWHTKDVPPNKVPAWMSQQTAHLPKIVKPWSQRLLEMGLQITAMLLLLWLFGSYATQQYLIDWANHYQLRSGTYLVCVALIGSLPIALLALLVSALLHYTAKRWDVHGLRYQLWRNWLWAYVLSFAICLYIILLAGLMIERYLQ</sequence>
<feature type="transmembrane region" description="Helical" evidence="1">
    <location>
        <begin position="98"/>
        <end position="116"/>
    </location>
</feature>
<dbReference type="OrthoDB" id="9972784at2"/>
<dbReference type="RefSeq" id="WP_126977233.1">
    <property type="nucleotide sequence ID" value="NZ_PQSP01000001.1"/>
</dbReference>
<organism evidence="2 3">
    <name type="scientific">Saezia sanguinis</name>
    <dbReference type="NCBI Taxonomy" id="1965230"/>
    <lineage>
        <taxon>Bacteria</taxon>
        <taxon>Pseudomonadati</taxon>
        <taxon>Pseudomonadota</taxon>
        <taxon>Betaproteobacteria</taxon>
        <taxon>Burkholderiales</taxon>
        <taxon>Saeziaceae</taxon>
        <taxon>Saezia</taxon>
    </lineage>
</organism>
<dbReference type="PROSITE" id="PS51257">
    <property type="entry name" value="PROKAR_LIPOPROTEIN"/>
    <property type="match status" value="1"/>
</dbReference>
<feature type="transmembrane region" description="Helical" evidence="1">
    <location>
        <begin position="136"/>
        <end position="161"/>
    </location>
</feature>
<name>A0A433SG15_9BURK</name>
<keyword evidence="3" id="KW-1185">Reference proteome</keyword>
<protein>
    <submittedName>
        <fullName evidence="2">Uncharacterized protein</fullName>
    </submittedName>
</protein>
<accession>A0A433SG15</accession>
<evidence type="ECO:0000256" key="1">
    <source>
        <dbReference type="SAM" id="Phobius"/>
    </source>
</evidence>
<feature type="transmembrane region" description="Helical" evidence="1">
    <location>
        <begin position="44"/>
        <end position="60"/>
    </location>
</feature>